<gene>
    <name evidence="10" type="ORF">LKD81_00070</name>
</gene>
<keyword evidence="4 8" id="KW-0028">Amino-acid biosynthesis</keyword>
<reference evidence="10" key="1">
    <citation type="submission" date="2021-10" db="EMBL/GenBank/DDBJ databases">
        <title>Anaerobic single-cell dispensing facilitates the cultivation of human gut bacteria.</title>
        <authorList>
            <person name="Afrizal A."/>
        </authorList>
    </citation>
    <scope>NUCLEOTIDE SEQUENCE</scope>
    <source>
        <strain evidence="10">CLA-AA-H215</strain>
    </source>
</reference>
<dbReference type="PANTHER" id="PTHR21039">
    <property type="entry name" value="HISTIDINOL PHOSPHATASE-RELATED"/>
    <property type="match status" value="1"/>
</dbReference>
<dbReference type="PANTHER" id="PTHR21039:SF0">
    <property type="entry name" value="HISTIDINOL-PHOSPHATASE"/>
    <property type="match status" value="1"/>
</dbReference>
<dbReference type="EC" id="3.1.3.15" evidence="3 8"/>
<dbReference type="RefSeq" id="WP_308452234.1">
    <property type="nucleotide sequence ID" value="NZ_JAJEQR010000001.1"/>
</dbReference>
<sequence length="265" mass="31042">MYSDFHLHTSFSDDSDTDPEKQIERAIALRMSSICFTDHIDMDYPEGEFTFELDIDAYYNCYLQYREKYKNKIQLFFGVEFGMQPHLGPAFEEYTAIHPFDFVIGSNHLVRGMDPYYPEAFEGYTEDSTYRRYFEELLTEVTNCSSFDVMGHLDYIVRYGPNQNRYYSYEKYQDVIDEILRTVISKGKGIECNTSGLRNLGVPHPMPQILTRYREMGGEILTIGSDAHVPEHLGFGFDRIGEILKACGFRYYTTFAERKPEFHKL</sequence>
<accession>A0AAE3E7M7</accession>
<feature type="domain" description="Polymerase/histidinol phosphatase N-terminal" evidence="9">
    <location>
        <begin position="3"/>
        <end position="85"/>
    </location>
</feature>
<dbReference type="EMBL" id="JAJEQR010000001">
    <property type="protein sequence ID" value="MCC2229398.1"/>
    <property type="molecule type" value="Genomic_DNA"/>
</dbReference>
<keyword evidence="11" id="KW-1185">Reference proteome</keyword>
<evidence type="ECO:0000256" key="6">
    <source>
        <dbReference type="ARBA" id="ARBA00023102"/>
    </source>
</evidence>
<evidence type="ECO:0000256" key="7">
    <source>
        <dbReference type="ARBA" id="ARBA00049158"/>
    </source>
</evidence>
<evidence type="ECO:0000256" key="3">
    <source>
        <dbReference type="ARBA" id="ARBA00013085"/>
    </source>
</evidence>
<dbReference type="NCBIfam" id="TIGR01856">
    <property type="entry name" value="hisJ_fam"/>
    <property type="match status" value="1"/>
</dbReference>
<dbReference type="InterPro" id="IPR003141">
    <property type="entry name" value="Pol/His_phosphatase_N"/>
</dbReference>
<keyword evidence="5 8" id="KW-0378">Hydrolase</keyword>
<dbReference type="InterPro" id="IPR004013">
    <property type="entry name" value="PHP_dom"/>
</dbReference>
<evidence type="ECO:0000256" key="2">
    <source>
        <dbReference type="ARBA" id="ARBA00009152"/>
    </source>
</evidence>
<protein>
    <recommendedName>
        <fullName evidence="3 8">Histidinol-phosphatase</fullName>
        <shortName evidence="8">HolPase</shortName>
        <ecNumber evidence="3 8">3.1.3.15</ecNumber>
    </recommendedName>
</protein>
<dbReference type="GO" id="GO:0000105">
    <property type="term" value="P:L-histidine biosynthetic process"/>
    <property type="evidence" value="ECO:0007669"/>
    <property type="project" value="UniProtKB-UniRule"/>
</dbReference>
<comment type="similarity">
    <text evidence="2 8">Belongs to the PHP hydrolase family. HisK subfamily.</text>
</comment>
<dbReference type="SMART" id="SM00481">
    <property type="entry name" value="POLIIIAc"/>
    <property type="match status" value="1"/>
</dbReference>
<comment type="pathway">
    <text evidence="1 8">Amino-acid biosynthesis; L-histidine biosynthesis; L-histidine from 5-phospho-alpha-D-ribose 1-diphosphate: step 8/9.</text>
</comment>
<organism evidence="10 11">
    <name type="scientific">Hominifimenecus microfluidus</name>
    <dbReference type="NCBI Taxonomy" id="2885348"/>
    <lineage>
        <taxon>Bacteria</taxon>
        <taxon>Bacillati</taxon>
        <taxon>Bacillota</taxon>
        <taxon>Clostridia</taxon>
        <taxon>Lachnospirales</taxon>
        <taxon>Lachnospiraceae</taxon>
        <taxon>Hominifimenecus</taxon>
    </lineage>
</organism>
<dbReference type="InterPro" id="IPR016195">
    <property type="entry name" value="Pol/histidinol_Pase-like"/>
</dbReference>
<dbReference type="GO" id="GO:0004401">
    <property type="term" value="F:histidinol-phosphatase activity"/>
    <property type="evidence" value="ECO:0007669"/>
    <property type="project" value="UniProtKB-UniRule"/>
</dbReference>
<dbReference type="GO" id="GO:0005737">
    <property type="term" value="C:cytoplasm"/>
    <property type="evidence" value="ECO:0007669"/>
    <property type="project" value="TreeGrafter"/>
</dbReference>
<evidence type="ECO:0000256" key="5">
    <source>
        <dbReference type="ARBA" id="ARBA00022801"/>
    </source>
</evidence>
<proteinExistence type="inferred from homology"/>
<dbReference type="InterPro" id="IPR010140">
    <property type="entry name" value="Histidinol_P_phosphatase_HisJ"/>
</dbReference>
<name>A0AAE3E7M7_9FIRM</name>
<dbReference type="Gene3D" id="3.20.20.140">
    <property type="entry name" value="Metal-dependent hydrolases"/>
    <property type="match status" value="1"/>
</dbReference>
<keyword evidence="6 8" id="KW-0368">Histidine biosynthesis</keyword>
<comment type="caution">
    <text evidence="10">The sequence shown here is derived from an EMBL/GenBank/DDBJ whole genome shotgun (WGS) entry which is preliminary data.</text>
</comment>
<evidence type="ECO:0000313" key="11">
    <source>
        <dbReference type="Proteomes" id="UP001198182"/>
    </source>
</evidence>
<dbReference type="AlphaFoldDB" id="A0AAE3E7M7"/>
<dbReference type="Pfam" id="PF02811">
    <property type="entry name" value="PHP"/>
    <property type="match status" value="1"/>
</dbReference>
<evidence type="ECO:0000256" key="8">
    <source>
        <dbReference type="RuleBase" id="RU366003"/>
    </source>
</evidence>
<dbReference type="SUPFAM" id="SSF89550">
    <property type="entry name" value="PHP domain-like"/>
    <property type="match status" value="1"/>
</dbReference>
<evidence type="ECO:0000259" key="9">
    <source>
        <dbReference type="SMART" id="SM00481"/>
    </source>
</evidence>
<comment type="catalytic activity">
    <reaction evidence="7 8">
        <text>L-histidinol phosphate + H2O = L-histidinol + phosphate</text>
        <dbReference type="Rhea" id="RHEA:14465"/>
        <dbReference type="ChEBI" id="CHEBI:15377"/>
        <dbReference type="ChEBI" id="CHEBI:43474"/>
        <dbReference type="ChEBI" id="CHEBI:57699"/>
        <dbReference type="ChEBI" id="CHEBI:57980"/>
        <dbReference type="EC" id="3.1.3.15"/>
    </reaction>
</comment>
<evidence type="ECO:0000256" key="1">
    <source>
        <dbReference type="ARBA" id="ARBA00004970"/>
    </source>
</evidence>
<dbReference type="Proteomes" id="UP001198182">
    <property type="component" value="Unassembled WGS sequence"/>
</dbReference>
<evidence type="ECO:0000313" key="10">
    <source>
        <dbReference type="EMBL" id="MCC2229398.1"/>
    </source>
</evidence>
<evidence type="ECO:0000256" key="4">
    <source>
        <dbReference type="ARBA" id="ARBA00022605"/>
    </source>
</evidence>